<keyword evidence="1" id="KW-0808">Transferase</keyword>
<dbReference type="PANTHER" id="PTHR24045:SF0">
    <property type="entry name" value="N-ACETYLGLUCOSAMINE-1-PHOSPHOTRANSFERASE SUBUNITS ALPHA_BETA"/>
    <property type="match status" value="1"/>
</dbReference>
<evidence type="ECO:0000313" key="4">
    <source>
        <dbReference type="Proteomes" id="UP000812966"/>
    </source>
</evidence>
<dbReference type="EMBL" id="JABELV010000016">
    <property type="protein sequence ID" value="KAG7567064.1"/>
    <property type="molecule type" value="Genomic_DNA"/>
</dbReference>
<reference evidence="3" key="1">
    <citation type="submission" date="2020-04" db="EMBL/GenBank/DDBJ databases">
        <title>Analysis of mating type loci in Filobasidium floriforme.</title>
        <authorList>
            <person name="Nowrousian M."/>
        </authorList>
    </citation>
    <scope>NUCLEOTIDE SEQUENCE</scope>
    <source>
        <strain evidence="3">CBS 6242</strain>
    </source>
</reference>
<dbReference type="PANTHER" id="PTHR24045">
    <property type="match status" value="1"/>
</dbReference>
<sequence>MVVDPDQHPGQPKTYPVLRPVTGLSGTQLVTWFMHGFIDNGWTKPLLPQAPELDVVMTWVNGSDPLWALERDRQAERYGLSKRVSNLARHWRDNGMGPYPIRSVVDAFSKPEGRSGLRRIHLVTADMQLDGIGFVNNATSDVESSSDRPWTMGQVPSWLNQSKLVPLLDDDVLTSSDQVELQMHFHSEAFQLPESLFGGIKPSNESQSDIRWKDADEWKRDSVPTFNSFAIEWQMGWLKGVSDLSVHMNDDMLLLAPLTTSDFYSIPFGSVLRVDDTFQLRVPAILDPTKVTDTGEWGGLQHANYLLSRRFPDRSRHYLHHLPKTLSKPIIHEAMHMFGEEIALASSRPFREVTVGNGDIEMGFMVTHLRIERWREALLWIWAVGKMGNLDSSDEIGTWAEAARAELKSLLNLETLSGTTLVVKQDRDTLNDMDSTFKKGNWETPKATTYSFSSMDGHVPPIQLYEREGPETCMFKVEQCLGEAFVNGTRDVPAEEMFKHLAFADWRCGDCLINALINQSGKSGLSAFFPAKDVEVETATVDPEIAHLPLTSNWRDTDFSLGAVTRGDSEATTLNLREWGMKMLSRYLYVTGGTPSHFVTLNQASQATKVLGKIDADPSMAMVCFNDDARRNQEERISNVMHEWLDRRFEGKEMYWENQNKVEEEMIEDPIIG</sequence>
<dbReference type="InterPro" id="IPR047141">
    <property type="entry name" value="Stealth"/>
</dbReference>
<evidence type="ECO:0000256" key="1">
    <source>
        <dbReference type="ARBA" id="ARBA00022679"/>
    </source>
</evidence>
<organism evidence="3 4">
    <name type="scientific">Filobasidium floriforme</name>
    <dbReference type="NCBI Taxonomy" id="5210"/>
    <lineage>
        <taxon>Eukaryota</taxon>
        <taxon>Fungi</taxon>
        <taxon>Dikarya</taxon>
        <taxon>Basidiomycota</taxon>
        <taxon>Agaricomycotina</taxon>
        <taxon>Tremellomycetes</taxon>
        <taxon>Filobasidiales</taxon>
        <taxon>Filobasidiaceae</taxon>
        <taxon>Filobasidium</taxon>
    </lineage>
</organism>
<protein>
    <recommendedName>
        <fullName evidence="2">Stealth protein CR3 conserved region 3 domain-containing protein</fullName>
    </recommendedName>
</protein>
<accession>A0A8K0JRW3</accession>
<feature type="domain" description="Stealth protein CR3 conserved region 3" evidence="2">
    <location>
        <begin position="320"/>
        <end position="371"/>
    </location>
</feature>
<evidence type="ECO:0000313" key="3">
    <source>
        <dbReference type="EMBL" id="KAG7567064.1"/>
    </source>
</evidence>
<dbReference type="GO" id="GO:0005794">
    <property type="term" value="C:Golgi apparatus"/>
    <property type="evidence" value="ECO:0007669"/>
    <property type="project" value="TreeGrafter"/>
</dbReference>
<dbReference type="Proteomes" id="UP000812966">
    <property type="component" value="Unassembled WGS sequence"/>
</dbReference>
<gene>
    <name evidence="3" type="ORF">FFLO_01190</name>
</gene>
<evidence type="ECO:0000259" key="2">
    <source>
        <dbReference type="Pfam" id="PF17102"/>
    </source>
</evidence>
<proteinExistence type="predicted"/>
<dbReference type="AlphaFoldDB" id="A0A8K0JRW3"/>
<dbReference type="GO" id="GO:0046835">
    <property type="term" value="P:carbohydrate phosphorylation"/>
    <property type="evidence" value="ECO:0007669"/>
    <property type="project" value="TreeGrafter"/>
</dbReference>
<dbReference type="GO" id="GO:0003976">
    <property type="term" value="F:UDP-N-acetylglucosamine-lysosomal-enzyme N-acetylglucosaminephosphotransferase activity"/>
    <property type="evidence" value="ECO:0007669"/>
    <property type="project" value="TreeGrafter"/>
</dbReference>
<keyword evidence="4" id="KW-1185">Reference proteome</keyword>
<dbReference type="Pfam" id="PF17102">
    <property type="entry name" value="Stealth_CR3"/>
    <property type="match status" value="1"/>
</dbReference>
<name>A0A8K0JRW3_9TREE</name>
<comment type="caution">
    <text evidence="3">The sequence shown here is derived from an EMBL/GenBank/DDBJ whole genome shotgun (WGS) entry which is preliminary data.</text>
</comment>
<dbReference type="InterPro" id="IPR031357">
    <property type="entry name" value="Stealth_CR3"/>
</dbReference>